<name>A0AA88JAZ5_FICCA</name>
<organism evidence="5 6">
    <name type="scientific">Ficus carica</name>
    <name type="common">Common fig</name>
    <dbReference type="NCBI Taxonomy" id="3494"/>
    <lineage>
        <taxon>Eukaryota</taxon>
        <taxon>Viridiplantae</taxon>
        <taxon>Streptophyta</taxon>
        <taxon>Embryophyta</taxon>
        <taxon>Tracheophyta</taxon>
        <taxon>Spermatophyta</taxon>
        <taxon>Magnoliopsida</taxon>
        <taxon>eudicotyledons</taxon>
        <taxon>Gunneridae</taxon>
        <taxon>Pentapetalae</taxon>
        <taxon>rosids</taxon>
        <taxon>fabids</taxon>
        <taxon>Rosales</taxon>
        <taxon>Moraceae</taxon>
        <taxon>Ficeae</taxon>
        <taxon>Ficus</taxon>
    </lineage>
</organism>
<protein>
    <recommendedName>
        <fullName evidence="4">EF-hand domain-containing protein</fullName>
    </recommendedName>
</protein>
<dbReference type="EMBL" id="BTGU01001111">
    <property type="protein sequence ID" value="GMN70338.1"/>
    <property type="molecule type" value="Genomic_DNA"/>
</dbReference>
<dbReference type="PANTHER" id="PTHR10891">
    <property type="entry name" value="EF-HAND CALCIUM-BINDING DOMAIN CONTAINING PROTEIN"/>
    <property type="match status" value="1"/>
</dbReference>
<gene>
    <name evidence="5" type="ORF">TIFTF001_039382</name>
</gene>
<dbReference type="InterPro" id="IPR039647">
    <property type="entry name" value="EF_hand_pair_protein_CML-like"/>
</dbReference>
<dbReference type="GO" id="GO:0005509">
    <property type="term" value="F:calcium ion binding"/>
    <property type="evidence" value="ECO:0007669"/>
    <property type="project" value="InterPro"/>
</dbReference>
<feature type="domain" description="EF-hand" evidence="4">
    <location>
        <begin position="20"/>
        <end position="55"/>
    </location>
</feature>
<feature type="domain" description="EF-hand" evidence="4">
    <location>
        <begin position="128"/>
        <end position="165"/>
    </location>
</feature>
<evidence type="ECO:0000259" key="4">
    <source>
        <dbReference type="PROSITE" id="PS50222"/>
    </source>
</evidence>
<keyword evidence="1" id="KW-0479">Metal-binding</keyword>
<keyword evidence="6" id="KW-1185">Reference proteome</keyword>
<dbReference type="PROSITE" id="PS00018">
    <property type="entry name" value="EF_HAND_1"/>
    <property type="match status" value="3"/>
</dbReference>
<evidence type="ECO:0000313" key="5">
    <source>
        <dbReference type="EMBL" id="GMN70338.1"/>
    </source>
</evidence>
<accession>A0AA88JAZ5</accession>
<dbReference type="Pfam" id="PF13499">
    <property type="entry name" value="EF-hand_7"/>
    <property type="match status" value="2"/>
</dbReference>
<dbReference type="FunFam" id="1.10.238.10:FF:000001">
    <property type="entry name" value="Calmodulin 1"/>
    <property type="match status" value="1"/>
</dbReference>
<dbReference type="InterPro" id="IPR018247">
    <property type="entry name" value="EF_Hand_1_Ca_BS"/>
</dbReference>
<dbReference type="InterPro" id="IPR011992">
    <property type="entry name" value="EF-hand-dom_pair"/>
</dbReference>
<evidence type="ECO:0000256" key="2">
    <source>
        <dbReference type="ARBA" id="ARBA00022737"/>
    </source>
</evidence>
<dbReference type="PRINTS" id="PR01697">
    <property type="entry name" value="PARVALBUMIN"/>
</dbReference>
<dbReference type="CDD" id="cd00051">
    <property type="entry name" value="EFh"/>
    <property type="match status" value="2"/>
</dbReference>
<dbReference type="AlphaFoldDB" id="A0AA88JAZ5"/>
<dbReference type="InterPro" id="IPR002048">
    <property type="entry name" value="EF_hand_dom"/>
</dbReference>
<evidence type="ECO:0000256" key="3">
    <source>
        <dbReference type="ARBA" id="ARBA00022837"/>
    </source>
</evidence>
<reference evidence="5" key="1">
    <citation type="submission" date="2023-07" db="EMBL/GenBank/DDBJ databases">
        <title>draft genome sequence of fig (Ficus carica).</title>
        <authorList>
            <person name="Takahashi T."/>
            <person name="Nishimura K."/>
        </authorList>
    </citation>
    <scope>NUCLEOTIDE SEQUENCE</scope>
</reference>
<dbReference type="SMART" id="SM00054">
    <property type="entry name" value="EFh"/>
    <property type="match status" value="4"/>
</dbReference>
<feature type="domain" description="EF-hand" evidence="4">
    <location>
        <begin position="92"/>
        <end position="127"/>
    </location>
</feature>
<proteinExistence type="predicted"/>
<sequence>MATDPVSTESNKSMPSLYLQDSDEIKKVFNHFDTNGDGKISVTELGDVLKAPGTEVKPIDLQPVMDELDSDHNGGISLEEFAAFCRQGCDDGGSSELREAFDLYDQDNNGLISTAELHLVLNRLGMKCSVDDCRRMIVSVDGDGDGDGDVNFDEFRKMMTNNVSSHGDGKKA</sequence>
<keyword evidence="3" id="KW-0106">Calcium</keyword>
<evidence type="ECO:0000313" key="6">
    <source>
        <dbReference type="Proteomes" id="UP001187192"/>
    </source>
</evidence>
<feature type="domain" description="EF-hand" evidence="4">
    <location>
        <begin position="64"/>
        <end position="91"/>
    </location>
</feature>
<dbReference type="Gene3D" id="1.10.238.10">
    <property type="entry name" value="EF-hand"/>
    <property type="match status" value="2"/>
</dbReference>
<evidence type="ECO:0000256" key="1">
    <source>
        <dbReference type="ARBA" id="ARBA00022723"/>
    </source>
</evidence>
<dbReference type="Proteomes" id="UP001187192">
    <property type="component" value="Unassembled WGS sequence"/>
</dbReference>
<comment type="caution">
    <text evidence="5">The sequence shown here is derived from an EMBL/GenBank/DDBJ whole genome shotgun (WGS) entry which is preliminary data.</text>
</comment>
<dbReference type="PROSITE" id="PS50222">
    <property type="entry name" value="EF_HAND_2"/>
    <property type="match status" value="4"/>
</dbReference>
<dbReference type="SUPFAM" id="SSF47473">
    <property type="entry name" value="EF-hand"/>
    <property type="match status" value="1"/>
</dbReference>
<keyword evidence="2" id="KW-0677">Repeat</keyword>